<evidence type="ECO:0000313" key="1">
    <source>
        <dbReference type="EMBL" id="KTD33455.1"/>
    </source>
</evidence>
<accession>A0A378JWS1</accession>
<evidence type="ECO:0000313" key="4">
    <source>
        <dbReference type="Proteomes" id="UP000254040"/>
    </source>
</evidence>
<dbReference type="EMBL" id="UGOG01000001">
    <property type="protein sequence ID" value="STX61828.1"/>
    <property type="molecule type" value="Genomic_DNA"/>
</dbReference>
<proteinExistence type="predicted"/>
<evidence type="ECO:0000313" key="3">
    <source>
        <dbReference type="Proteomes" id="UP000054985"/>
    </source>
</evidence>
<keyword evidence="3" id="KW-1185">Reference proteome</keyword>
<protein>
    <submittedName>
        <fullName evidence="2">Uncharacterized protein</fullName>
    </submittedName>
</protein>
<sequence length="147" mass="16512">MKLEIHKTGCNETITLNIEPTATVCDLMRQLYDSRDALLEPVPFDAFQQVISVSSVNLYSEHFATKLVPGTPLADYALDESSYIILDNFSVDNFYSILNQLKSRHHSMDSAILTTRTRSHFFGDGTTTEACQEHEDNKALFEMNAGS</sequence>
<reference evidence="1 3" key="1">
    <citation type="submission" date="2015-11" db="EMBL/GenBank/DDBJ databases">
        <title>Genomic analysis of 38 Legionella species identifies large and diverse effector repertoires.</title>
        <authorList>
            <person name="Burstein D."/>
            <person name="Amaro F."/>
            <person name="Zusman T."/>
            <person name="Lifshitz Z."/>
            <person name="Cohen O."/>
            <person name="Gilbert J.A."/>
            <person name="Pupko T."/>
            <person name="Shuman H.A."/>
            <person name="Segal G."/>
        </authorList>
    </citation>
    <scope>NUCLEOTIDE SEQUENCE [LARGE SCALE GENOMIC DNA]</scope>
    <source>
        <strain evidence="1 3">ATCC 43877</strain>
    </source>
</reference>
<name>A0A378JWS1_9GAMM</name>
<gene>
    <name evidence="1" type="ORF">Lmor_2006</name>
    <name evidence="2" type="ORF">NCTC12239_00746</name>
</gene>
<dbReference type="OrthoDB" id="5647401at2"/>
<organism evidence="2 4">
    <name type="scientific">Legionella moravica</name>
    <dbReference type="NCBI Taxonomy" id="39962"/>
    <lineage>
        <taxon>Bacteria</taxon>
        <taxon>Pseudomonadati</taxon>
        <taxon>Pseudomonadota</taxon>
        <taxon>Gammaproteobacteria</taxon>
        <taxon>Legionellales</taxon>
        <taxon>Legionellaceae</taxon>
        <taxon>Legionella</taxon>
    </lineage>
</organism>
<dbReference type="Proteomes" id="UP000054985">
    <property type="component" value="Unassembled WGS sequence"/>
</dbReference>
<evidence type="ECO:0000313" key="2">
    <source>
        <dbReference type="EMBL" id="STX61828.1"/>
    </source>
</evidence>
<reference evidence="2 4" key="2">
    <citation type="submission" date="2018-06" db="EMBL/GenBank/DDBJ databases">
        <authorList>
            <consortium name="Pathogen Informatics"/>
            <person name="Doyle S."/>
        </authorList>
    </citation>
    <scope>NUCLEOTIDE SEQUENCE [LARGE SCALE GENOMIC DNA]</scope>
    <source>
        <strain evidence="2 4">NCTC12239</strain>
    </source>
</reference>
<dbReference type="RefSeq" id="WP_051190590.1">
    <property type="nucleotide sequence ID" value="NZ_CAAAJG010000016.1"/>
</dbReference>
<dbReference type="EMBL" id="LNYN01000025">
    <property type="protein sequence ID" value="KTD33455.1"/>
    <property type="molecule type" value="Genomic_DNA"/>
</dbReference>
<dbReference type="AlphaFoldDB" id="A0A378JWS1"/>
<dbReference type="Proteomes" id="UP000254040">
    <property type="component" value="Unassembled WGS sequence"/>
</dbReference>